<reference evidence="1" key="1">
    <citation type="journal article" date="2011" name="Genome Biol.">
        <title>The draft genome of the carcinogenic human liver fluke Clonorchis sinensis.</title>
        <authorList>
            <person name="Wang X."/>
            <person name="Chen W."/>
            <person name="Huang Y."/>
            <person name="Sun J."/>
            <person name="Men J."/>
            <person name="Liu H."/>
            <person name="Luo F."/>
            <person name="Guo L."/>
            <person name="Lv X."/>
            <person name="Deng C."/>
            <person name="Zhou C."/>
            <person name="Fan Y."/>
            <person name="Li X."/>
            <person name="Huang L."/>
            <person name="Hu Y."/>
            <person name="Liang C."/>
            <person name="Hu X."/>
            <person name="Xu J."/>
            <person name="Yu X."/>
        </authorList>
    </citation>
    <scope>NUCLEOTIDE SEQUENCE [LARGE SCALE GENOMIC DNA]</scope>
    <source>
        <strain evidence="1">Henan</strain>
    </source>
</reference>
<evidence type="ECO:0000313" key="1">
    <source>
        <dbReference type="EMBL" id="GAA57511.1"/>
    </source>
</evidence>
<dbReference type="AlphaFoldDB" id="G7YX31"/>
<sequence length="231" mass="26335">MTVTPGVEELSAILTAVSCSQTSWTECQRKENNRCYLTSKQRSRVNDLCSILSGNDKVLTVSVVNVTIERDQKPDQYYQLIPYRKSFLEDLTMTAAAVYLTLQGALTGPFRTMSAPQQQEECSCSTTDEKSTAFAKLHAKCVEVVRHKLLECNRTQKSTHQVALYSRLTIDRMRSGWVHMKCTNRQWMIEKRAGHTLQRKSTILRSIQLHSGSALLPNKDRVPSTLWNHRI</sequence>
<dbReference type="EMBL" id="DF144804">
    <property type="protein sequence ID" value="GAA57511.1"/>
    <property type="molecule type" value="Genomic_DNA"/>
</dbReference>
<reference key="2">
    <citation type="submission" date="2011-10" db="EMBL/GenBank/DDBJ databases">
        <title>The genome and transcriptome sequence of Clonorchis sinensis provide insights into the carcinogenic liver fluke.</title>
        <authorList>
            <person name="Wang X."/>
            <person name="Huang Y."/>
            <person name="Chen W."/>
            <person name="Liu H."/>
            <person name="Guo L."/>
            <person name="Chen Y."/>
            <person name="Luo F."/>
            <person name="Zhou W."/>
            <person name="Sun J."/>
            <person name="Mao Q."/>
            <person name="Liang P."/>
            <person name="Zhou C."/>
            <person name="Tian Y."/>
            <person name="Men J."/>
            <person name="Lv X."/>
            <person name="Huang L."/>
            <person name="Zhou J."/>
            <person name="Hu Y."/>
            <person name="Li R."/>
            <person name="Zhang F."/>
            <person name="Lei H."/>
            <person name="Li X."/>
            <person name="Hu X."/>
            <person name="Liang C."/>
            <person name="Xu J."/>
            <person name="Wu Z."/>
            <person name="Yu X."/>
        </authorList>
    </citation>
    <scope>NUCLEOTIDE SEQUENCE</scope>
    <source>
        <strain>Henan</strain>
    </source>
</reference>
<keyword evidence="2" id="KW-1185">Reference proteome</keyword>
<name>G7YX31_CLOSI</name>
<protein>
    <submittedName>
        <fullName evidence="1">Uncharacterized protein</fullName>
    </submittedName>
</protein>
<proteinExistence type="predicted"/>
<evidence type="ECO:0000313" key="2">
    <source>
        <dbReference type="Proteomes" id="UP000008909"/>
    </source>
</evidence>
<gene>
    <name evidence="1" type="ORF">CLF_112825</name>
</gene>
<accession>G7YX31</accession>
<organism evidence="1 2">
    <name type="scientific">Clonorchis sinensis</name>
    <name type="common">Chinese liver fluke</name>
    <dbReference type="NCBI Taxonomy" id="79923"/>
    <lineage>
        <taxon>Eukaryota</taxon>
        <taxon>Metazoa</taxon>
        <taxon>Spiralia</taxon>
        <taxon>Lophotrochozoa</taxon>
        <taxon>Platyhelminthes</taxon>
        <taxon>Trematoda</taxon>
        <taxon>Digenea</taxon>
        <taxon>Opisthorchiida</taxon>
        <taxon>Opisthorchiata</taxon>
        <taxon>Opisthorchiidae</taxon>
        <taxon>Clonorchis</taxon>
    </lineage>
</organism>
<dbReference type="Proteomes" id="UP000008909">
    <property type="component" value="Unassembled WGS sequence"/>
</dbReference>